<dbReference type="EMBL" id="UOER01000099">
    <property type="protein sequence ID" value="VAW21689.1"/>
    <property type="molecule type" value="Genomic_DNA"/>
</dbReference>
<feature type="non-terminal residue" evidence="1">
    <location>
        <position position="1"/>
    </location>
</feature>
<gene>
    <name evidence="1" type="ORF">MNBD_BACTEROID04-412</name>
</gene>
<proteinExistence type="predicted"/>
<accession>A0A3B0UAU6</accession>
<protein>
    <submittedName>
        <fullName evidence="1">Uncharacterized protein</fullName>
    </submittedName>
</protein>
<sequence>TKEGGVFMGIIPFINKPSKKIDINVLSKKPLYPNNLQEINSLDDYRIIATYKTGFLGVTAITDMNYINRKIKKTNDNTYSILGEIDLKINVAGVNISNISYKSEEKIDISKGIVFQKFVENSGSYFTIQLINE</sequence>
<organism evidence="1">
    <name type="scientific">hydrothermal vent metagenome</name>
    <dbReference type="NCBI Taxonomy" id="652676"/>
    <lineage>
        <taxon>unclassified sequences</taxon>
        <taxon>metagenomes</taxon>
        <taxon>ecological metagenomes</taxon>
    </lineage>
</organism>
<dbReference type="AlphaFoldDB" id="A0A3B0UAU6"/>
<evidence type="ECO:0000313" key="1">
    <source>
        <dbReference type="EMBL" id="VAW21689.1"/>
    </source>
</evidence>
<reference evidence="1" key="1">
    <citation type="submission" date="2018-06" db="EMBL/GenBank/DDBJ databases">
        <authorList>
            <person name="Zhirakovskaya E."/>
        </authorList>
    </citation>
    <scope>NUCLEOTIDE SEQUENCE</scope>
</reference>
<name>A0A3B0UAU6_9ZZZZ</name>